<dbReference type="GO" id="GO:0046872">
    <property type="term" value="F:metal ion binding"/>
    <property type="evidence" value="ECO:0007669"/>
    <property type="project" value="UniProtKB-KW"/>
</dbReference>
<keyword evidence="3" id="KW-0408">Iron</keyword>
<sequence length="523" mass="58531">MTKGTTKNVEKAVRSRAAQGMTRRGFLGAMGMMGAMGAMGAMAGCASTSANAAQGDEGRQTEVVLSDGTVWRGTPKHIADLGGSTMPLEELNRRRKEYVDSQTDWVNEDGTVVPAVYVKMRALIHTHGFGAGEGLNDTMFKRLQKLFTEEQVQAYLEMPWVREFAVNEYYHKSQQEGSSRTYEECKELCEFFSAAAYLPFRTRAEGIVYNIPGFAEGVNTYTYCDEYYADPESFDWPLLGDGLAEDHAYAGTPVFYSVPLNKEVVAEGHELLAYDDIETVIKDHEYIAVQPCSCRYALYVNECHEKGEEFPTFGDFGRGDLTDFRDSNGDRIETCLALGDDAEYLVSLGLGRRISQEEALEVIRKSRDDNFILHCLYGKEHAWVCCCNPKICGITAQWAAGAEALGGWEELQKLPAFAYRTHYDIGADFKLCTACGTCAERCPMEAITMDNYNGRPRVTDHLCQRCGQCAYVCPQEARKLFKRPDDQILKMPHLLEDDYNLKAAYRFEHGLIGRGTTAGQTRF</sequence>
<dbReference type="Pfam" id="PF13237">
    <property type="entry name" value="Fer4_10"/>
    <property type="match status" value="1"/>
</dbReference>
<feature type="domain" description="4Fe-4S ferredoxin-type" evidence="5">
    <location>
        <begin position="423"/>
        <end position="452"/>
    </location>
</feature>
<dbReference type="InterPro" id="IPR006311">
    <property type="entry name" value="TAT_signal"/>
</dbReference>
<evidence type="ECO:0000313" key="7">
    <source>
        <dbReference type="Proteomes" id="UP000236488"/>
    </source>
</evidence>
<evidence type="ECO:0000313" key="6">
    <source>
        <dbReference type="EMBL" id="PNV66313.1"/>
    </source>
</evidence>
<proteinExistence type="predicted"/>
<keyword evidence="4" id="KW-0411">Iron-sulfur</keyword>
<dbReference type="InterPro" id="IPR017900">
    <property type="entry name" value="4Fe4S_Fe_S_CS"/>
</dbReference>
<protein>
    <recommendedName>
        <fullName evidence="5">4Fe-4S ferredoxin-type domain-containing protein</fullName>
    </recommendedName>
</protein>
<comment type="caution">
    <text evidence="6">The sequence shown here is derived from an EMBL/GenBank/DDBJ whole genome shotgun (WGS) entry which is preliminary data.</text>
</comment>
<keyword evidence="1" id="KW-0004">4Fe-4S</keyword>
<reference evidence="6 7" key="1">
    <citation type="journal article" date="2018" name="Int. J. Syst. Evol. Microbiol.">
        <title>Rubneribacter badeniensis gen. nov., sp. nov. and Enteroscipio rubneri gen. nov., sp. nov., new members of the Eggerthellaceae isolated from human faeces.</title>
        <authorList>
            <person name="Danylec N."/>
            <person name="Gobl A."/>
            <person name="Stoll D.A."/>
            <person name="Hetzer B."/>
            <person name="Kulling S.E."/>
            <person name="Huch M."/>
        </authorList>
    </citation>
    <scope>NUCLEOTIDE SEQUENCE [LARGE SCALE GENOMIC DNA]</scope>
    <source>
        <strain evidence="6 7">ResAG-85</strain>
    </source>
</reference>
<name>A0A2K2U7L0_9ACTN</name>
<dbReference type="GO" id="GO:0051539">
    <property type="term" value="F:4 iron, 4 sulfur cluster binding"/>
    <property type="evidence" value="ECO:0007669"/>
    <property type="project" value="UniProtKB-KW"/>
</dbReference>
<gene>
    <name evidence="6" type="ORF">C2L80_01830</name>
</gene>
<accession>A0A2K2U7L0</accession>
<organism evidence="6 7">
    <name type="scientific">Rubneribacter badeniensis</name>
    <dbReference type="NCBI Taxonomy" id="2070688"/>
    <lineage>
        <taxon>Bacteria</taxon>
        <taxon>Bacillati</taxon>
        <taxon>Actinomycetota</taxon>
        <taxon>Coriobacteriia</taxon>
        <taxon>Eggerthellales</taxon>
        <taxon>Eggerthellaceae</taxon>
        <taxon>Rubneribacter</taxon>
    </lineage>
</organism>
<dbReference type="Gene3D" id="3.30.70.20">
    <property type="match status" value="1"/>
</dbReference>
<evidence type="ECO:0000256" key="2">
    <source>
        <dbReference type="ARBA" id="ARBA00022723"/>
    </source>
</evidence>
<evidence type="ECO:0000256" key="4">
    <source>
        <dbReference type="ARBA" id="ARBA00023014"/>
    </source>
</evidence>
<dbReference type="InterPro" id="IPR017896">
    <property type="entry name" value="4Fe4S_Fe-S-bd"/>
</dbReference>
<keyword evidence="7" id="KW-1185">Reference proteome</keyword>
<keyword evidence="2" id="KW-0479">Metal-binding</keyword>
<dbReference type="PANTHER" id="PTHR43687:SF1">
    <property type="entry name" value="FERREDOXIN III"/>
    <property type="match status" value="1"/>
</dbReference>
<dbReference type="PANTHER" id="PTHR43687">
    <property type="entry name" value="ADENYLYLSULFATE REDUCTASE, BETA SUBUNIT"/>
    <property type="match status" value="1"/>
</dbReference>
<evidence type="ECO:0000256" key="1">
    <source>
        <dbReference type="ARBA" id="ARBA00022485"/>
    </source>
</evidence>
<dbReference type="PROSITE" id="PS51379">
    <property type="entry name" value="4FE4S_FER_2"/>
    <property type="match status" value="2"/>
</dbReference>
<dbReference type="Proteomes" id="UP000236488">
    <property type="component" value="Unassembled WGS sequence"/>
</dbReference>
<dbReference type="InterPro" id="IPR050572">
    <property type="entry name" value="Fe-S_Ferredoxin"/>
</dbReference>
<dbReference type="EMBL" id="PPEL01000004">
    <property type="protein sequence ID" value="PNV66313.1"/>
    <property type="molecule type" value="Genomic_DNA"/>
</dbReference>
<evidence type="ECO:0000259" key="5">
    <source>
        <dbReference type="PROSITE" id="PS51379"/>
    </source>
</evidence>
<dbReference type="SUPFAM" id="SSF54862">
    <property type="entry name" value="4Fe-4S ferredoxins"/>
    <property type="match status" value="1"/>
</dbReference>
<dbReference type="PROSITE" id="PS51318">
    <property type="entry name" value="TAT"/>
    <property type="match status" value="1"/>
</dbReference>
<dbReference type="AlphaFoldDB" id="A0A2K2U7L0"/>
<dbReference type="PROSITE" id="PS00198">
    <property type="entry name" value="4FE4S_FER_1"/>
    <property type="match status" value="2"/>
</dbReference>
<feature type="domain" description="4Fe-4S ferredoxin-type" evidence="5">
    <location>
        <begin position="454"/>
        <end position="483"/>
    </location>
</feature>
<evidence type="ECO:0000256" key="3">
    <source>
        <dbReference type="ARBA" id="ARBA00023004"/>
    </source>
</evidence>
<dbReference type="RefSeq" id="WP_103262518.1">
    <property type="nucleotide sequence ID" value="NZ_PPEL01000004.1"/>
</dbReference>